<dbReference type="SUPFAM" id="SSF51246">
    <property type="entry name" value="Rudiment single hybrid motif"/>
    <property type="match status" value="1"/>
</dbReference>
<dbReference type="SMART" id="SM00878">
    <property type="entry name" value="Biotin_carb_C"/>
    <property type="match status" value="1"/>
</dbReference>
<evidence type="ECO:0000256" key="5">
    <source>
        <dbReference type="ARBA" id="ARBA00022840"/>
    </source>
</evidence>
<dbReference type="NCBIfam" id="NF006367">
    <property type="entry name" value="PRK08591.1"/>
    <property type="match status" value="1"/>
</dbReference>
<dbReference type="Proteomes" id="UP000223370">
    <property type="component" value="Unassembled WGS sequence"/>
</dbReference>
<sequence>MEKVLIANRGEIAVRIIRACQELGLSTVAVYSTADKDALHVKLADEAVCIGSASPIKSYLNIDNLLGAAQITGADAVHPGYGFLSENAEFAERCLKAGLTFIGPKPETISLLGDKERARETLKAVGVPVTPGSDGKITTLAEARTDAEKIGYPVMVKAVAGGGGKGMRLIQTPDQLEELFTLAQNEAAQAFGSNEMYLEKFIDRPRHIEVQVLGLKDGTGVAVGERDCSLQIHHQKVIEEAPSSIDPATRDKMLSVSKRAVEELHYTGAGTLEFLYAGPNQFYFMEMNTRIQVEHPITELTSGWDLVKAQLLIADGKVPSAAPTANGYAIECRINASSAGQITGLHLPGGNGIRVDTALYQGYKVPPNYDAMIAKIISYGPNRQTAVQKMLVAINETVITGIETNLDFLNRLLRTNQFQQNQFDIEFIERELLPQSDSQ</sequence>
<dbReference type="SUPFAM" id="SSF52440">
    <property type="entry name" value="PreATP-grasp domain"/>
    <property type="match status" value="1"/>
</dbReference>
<evidence type="ECO:0000313" key="12">
    <source>
        <dbReference type="EMBL" id="GAX08992.1"/>
    </source>
</evidence>
<dbReference type="GO" id="GO:0005524">
    <property type="term" value="F:ATP binding"/>
    <property type="evidence" value="ECO:0007669"/>
    <property type="project" value="UniProtKB-UniRule"/>
</dbReference>
<dbReference type="PROSITE" id="PS50975">
    <property type="entry name" value="ATP_GRASP"/>
    <property type="match status" value="1"/>
</dbReference>
<dbReference type="InterPro" id="IPR016185">
    <property type="entry name" value="PreATP-grasp_dom_sf"/>
</dbReference>
<dbReference type="FunFam" id="3.30.1490.20:FF:000018">
    <property type="entry name" value="Biotin carboxylase"/>
    <property type="match status" value="1"/>
</dbReference>
<dbReference type="InterPro" id="IPR005479">
    <property type="entry name" value="CPAse_ATP-bd"/>
</dbReference>
<evidence type="ECO:0000256" key="7">
    <source>
        <dbReference type="ARBA" id="ARBA00023267"/>
    </source>
</evidence>
<dbReference type="OrthoDB" id="9807469at2"/>
<comment type="catalytic activity">
    <reaction evidence="8">
        <text>N(6)-biotinyl-L-lysyl-[protein] + hydrogencarbonate + ATP = N(6)-carboxybiotinyl-L-lysyl-[protein] + ADP + phosphate + H(+)</text>
        <dbReference type="Rhea" id="RHEA:13501"/>
        <dbReference type="Rhea" id="RHEA-COMP:10505"/>
        <dbReference type="Rhea" id="RHEA-COMP:10506"/>
        <dbReference type="ChEBI" id="CHEBI:15378"/>
        <dbReference type="ChEBI" id="CHEBI:17544"/>
        <dbReference type="ChEBI" id="CHEBI:30616"/>
        <dbReference type="ChEBI" id="CHEBI:43474"/>
        <dbReference type="ChEBI" id="CHEBI:83144"/>
        <dbReference type="ChEBI" id="CHEBI:83145"/>
        <dbReference type="ChEBI" id="CHEBI:456216"/>
        <dbReference type="EC" id="6.3.4.14"/>
    </reaction>
</comment>
<dbReference type="EC" id="6.3.4.14" evidence="2"/>
<keyword evidence="6" id="KW-0464">Manganese</keyword>
<keyword evidence="5 9" id="KW-0067">ATP-binding</keyword>
<evidence type="ECO:0000259" key="10">
    <source>
        <dbReference type="PROSITE" id="PS50975"/>
    </source>
</evidence>
<dbReference type="FunFam" id="3.40.50.20:FF:000010">
    <property type="entry name" value="Propionyl-CoA carboxylase subunit alpha"/>
    <property type="match status" value="1"/>
</dbReference>
<evidence type="ECO:0000256" key="9">
    <source>
        <dbReference type="PROSITE-ProRule" id="PRU00409"/>
    </source>
</evidence>
<evidence type="ECO:0000259" key="11">
    <source>
        <dbReference type="PROSITE" id="PS50979"/>
    </source>
</evidence>
<dbReference type="InterPro" id="IPR005481">
    <property type="entry name" value="BC-like_N"/>
</dbReference>
<evidence type="ECO:0000256" key="2">
    <source>
        <dbReference type="ARBA" id="ARBA00013263"/>
    </source>
</evidence>
<dbReference type="InterPro" id="IPR011764">
    <property type="entry name" value="Biotin_carboxylation_dom"/>
</dbReference>
<dbReference type="AlphaFoldDB" id="A0A1Z5J573"/>
<name>A0A1Z5J573_9LACO</name>
<dbReference type="PROSITE" id="PS00867">
    <property type="entry name" value="CPSASE_2"/>
    <property type="match status" value="1"/>
</dbReference>
<dbReference type="PROSITE" id="PS50979">
    <property type="entry name" value="BC"/>
    <property type="match status" value="1"/>
</dbReference>
<dbReference type="Pfam" id="PF02785">
    <property type="entry name" value="Biotin_carb_C"/>
    <property type="match status" value="1"/>
</dbReference>
<dbReference type="InterPro" id="IPR011054">
    <property type="entry name" value="Rudment_hybrid_motif"/>
</dbReference>
<evidence type="ECO:0000256" key="8">
    <source>
        <dbReference type="ARBA" id="ARBA00048600"/>
    </source>
</evidence>
<protein>
    <recommendedName>
        <fullName evidence="2">biotin carboxylase</fullName>
        <ecNumber evidence="2">6.3.4.14</ecNumber>
    </recommendedName>
</protein>
<keyword evidence="7" id="KW-0092">Biotin</keyword>
<evidence type="ECO:0000256" key="4">
    <source>
        <dbReference type="ARBA" id="ARBA00022741"/>
    </source>
</evidence>
<evidence type="ECO:0000256" key="1">
    <source>
        <dbReference type="ARBA" id="ARBA00003761"/>
    </source>
</evidence>
<dbReference type="Pfam" id="PF02786">
    <property type="entry name" value="CPSase_L_D2"/>
    <property type="match status" value="1"/>
</dbReference>
<dbReference type="PANTHER" id="PTHR48095">
    <property type="entry name" value="PYRUVATE CARBOXYLASE SUBUNIT A"/>
    <property type="match status" value="1"/>
</dbReference>
<evidence type="ECO:0000256" key="6">
    <source>
        <dbReference type="ARBA" id="ARBA00023211"/>
    </source>
</evidence>
<reference evidence="12 13" key="1">
    <citation type="submission" date="2015-11" db="EMBL/GenBank/DDBJ databases">
        <title>Draft genome sequences of new species of the genus Lactobacillus isolated from orchardgrass silage.</title>
        <authorList>
            <person name="Tohno M."/>
            <person name="Tanizawa Y."/>
            <person name="Arita M."/>
        </authorList>
    </citation>
    <scope>NUCLEOTIDE SEQUENCE [LARGE SCALE GENOMIC DNA]</scope>
    <source>
        <strain evidence="12 13">IWT5</strain>
    </source>
</reference>
<dbReference type="RefSeq" id="WP_098826189.1">
    <property type="nucleotide sequence ID" value="NZ_BCMJ01000012.1"/>
</dbReference>
<dbReference type="InterPro" id="IPR011761">
    <property type="entry name" value="ATP-grasp"/>
</dbReference>
<proteinExistence type="predicted"/>
<comment type="caution">
    <text evidence="12">The sequence shown here is derived from an EMBL/GenBank/DDBJ whole genome shotgun (WGS) entry which is preliminary data.</text>
</comment>
<feature type="domain" description="Biotin carboxylation" evidence="11">
    <location>
        <begin position="1"/>
        <end position="433"/>
    </location>
</feature>
<dbReference type="GO" id="GO:0004075">
    <property type="term" value="F:biotin carboxylase activity"/>
    <property type="evidence" value="ECO:0007669"/>
    <property type="project" value="UniProtKB-EC"/>
</dbReference>
<evidence type="ECO:0000313" key="13">
    <source>
        <dbReference type="Proteomes" id="UP000223370"/>
    </source>
</evidence>
<dbReference type="Pfam" id="PF00289">
    <property type="entry name" value="Biotin_carb_N"/>
    <property type="match status" value="1"/>
</dbReference>
<keyword evidence="3" id="KW-0436">Ligase</keyword>
<keyword evidence="13" id="KW-1185">Reference proteome</keyword>
<dbReference type="SUPFAM" id="SSF56059">
    <property type="entry name" value="Glutathione synthetase ATP-binding domain-like"/>
    <property type="match status" value="1"/>
</dbReference>
<dbReference type="EMBL" id="BCMJ01000012">
    <property type="protein sequence ID" value="GAX08992.1"/>
    <property type="molecule type" value="Genomic_DNA"/>
</dbReference>
<organism evidence="12 13">
    <name type="scientific">Secundilactobacillus silagincola</name>
    <dbReference type="NCBI Taxonomy" id="1714681"/>
    <lineage>
        <taxon>Bacteria</taxon>
        <taxon>Bacillati</taxon>
        <taxon>Bacillota</taxon>
        <taxon>Bacilli</taxon>
        <taxon>Lactobacillales</taxon>
        <taxon>Lactobacillaceae</taxon>
        <taxon>Secundilactobacillus</taxon>
    </lineage>
</organism>
<dbReference type="InterPro" id="IPR005482">
    <property type="entry name" value="Biotin_COase_C"/>
</dbReference>
<keyword evidence="4 9" id="KW-0547">Nucleotide-binding</keyword>
<dbReference type="Gene3D" id="3.30.470.20">
    <property type="entry name" value="ATP-grasp fold, B domain"/>
    <property type="match status" value="1"/>
</dbReference>
<gene>
    <name evidence="12" type="primary">accC_2</name>
    <name evidence="12" type="ORF">IWT5_02162</name>
</gene>
<accession>A0A1Z5J573</accession>
<evidence type="ECO:0000256" key="3">
    <source>
        <dbReference type="ARBA" id="ARBA00022598"/>
    </source>
</evidence>
<feature type="domain" description="ATP-grasp" evidence="10">
    <location>
        <begin position="119"/>
        <end position="315"/>
    </location>
</feature>
<dbReference type="PANTHER" id="PTHR48095:SF2">
    <property type="entry name" value="BIOTIN CARBOXYLASE, CHLOROPLASTIC"/>
    <property type="match status" value="1"/>
</dbReference>
<dbReference type="InterPro" id="IPR051602">
    <property type="entry name" value="ACC_Biotin_Carboxylase"/>
</dbReference>
<comment type="function">
    <text evidence="1">This protein is a component of the acetyl coenzyme A carboxylase complex; first, biotin carboxylase catalyzes the carboxylation of the carrier protein and then the transcarboxylase transfers the carboxyl group to form malonyl-CoA.</text>
</comment>
<dbReference type="GO" id="GO:0046872">
    <property type="term" value="F:metal ion binding"/>
    <property type="evidence" value="ECO:0007669"/>
    <property type="project" value="InterPro"/>
</dbReference>